<proteinExistence type="predicted"/>
<dbReference type="eggNOG" id="COG0823">
    <property type="taxonomic scope" value="Bacteria"/>
</dbReference>
<dbReference type="Proteomes" id="UP000011864">
    <property type="component" value="Chromosome"/>
</dbReference>
<keyword evidence="2" id="KW-1185">Reference proteome</keyword>
<protein>
    <submittedName>
        <fullName evidence="1">Uncharacterized protein</fullName>
    </submittedName>
</protein>
<evidence type="ECO:0000313" key="1">
    <source>
        <dbReference type="EMBL" id="AGH42678.1"/>
    </source>
</evidence>
<dbReference type="RefSeq" id="WP_007640473.1">
    <property type="nucleotide sequence ID" value="NC_020514.1"/>
</dbReference>
<organism evidence="1 2">
    <name type="scientific">Paraglaciecola psychrophila 170</name>
    <dbReference type="NCBI Taxonomy" id="1129794"/>
    <lineage>
        <taxon>Bacteria</taxon>
        <taxon>Pseudomonadati</taxon>
        <taxon>Pseudomonadota</taxon>
        <taxon>Gammaproteobacteria</taxon>
        <taxon>Alteromonadales</taxon>
        <taxon>Alteromonadaceae</taxon>
        <taxon>Paraglaciecola</taxon>
    </lineage>
</organism>
<dbReference type="HOGENOM" id="CLU_1522103_0_0_6"/>
<dbReference type="PATRIC" id="fig|1129794.4.peg.562"/>
<sequence>MPSFDIYTADLSLQGSQLKVSHLKALTKRAEYDNQPVFLPDGNSLLYSAALTTNNLKQTDSMLISLESGGISNLSNSTESEYSPTLMPNGNSFSVIRVVNDQQKLWRYPLYPQQQSATPASELLTNINPIGYHAWVDDNRVMLFVLGEPQTLQIADVRKQSSQVLDKNLGPSLFAIPQSILMSYTVSIGEGEDT</sequence>
<name>K7AUP7_9ALTE</name>
<dbReference type="EMBL" id="CP003837">
    <property type="protein sequence ID" value="AGH42678.1"/>
    <property type="molecule type" value="Genomic_DNA"/>
</dbReference>
<dbReference type="OrthoDB" id="9797498at2"/>
<dbReference type="Gene3D" id="2.120.10.30">
    <property type="entry name" value="TolB, C-terminal domain"/>
    <property type="match status" value="1"/>
</dbReference>
<accession>K7AUP7</accession>
<dbReference type="Pfam" id="PF07676">
    <property type="entry name" value="PD40"/>
    <property type="match status" value="1"/>
</dbReference>
<reference evidence="1 2" key="1">
    <citation type="journal article" date="2013" name="Genome Announc.">
        <title>Complete Genome Sequence of Glaciecola psychrophila Strain 170T.</title>
        <authorList>
            <person name="Yin J."/>
            <person name="Chen J."/>
            <person name="Liu G."/>
            <person name="Yu Y."/>
            <person name="Song L."/>
            <person name="Wang X."/>
            <person name="Qu X."/>
        </authorList>
    </citation>
    <scope>NUCLEOTIDE SEQUENCE [LARGE SCALE GENOMIC DNA]</scope>
    <source>
        <strain evidence="1 2">170</strain>
    </source>
</reference>
<gene>
    <name evidence="1" type="ORF">C427_0568</name>
</gene>
<dbReference type="AlphaFoldDB" id="K7AUP7"/>
<dbReference type="InterPro" id="IPR011042">
    <property type="entry name" value="6-blade_b-propeller_TolB-like"/>
</dbReference>
<dbReference type="STRING" id="1129794.C427_0568"/>
<dbReference type="InterPro" id="IPR011659">
    <property type="entry name" value="WD40"/>
</dbReference>
<dbReference type="KEGG" id="gps:C427_0568"/>
<dbReference type="SUPFAM" id="SSF69304">
    <property type="entry name" value="Tricorn protease N-terminal domain"/>
    <property type="match status" value="1"/>
</dbReference>
<evidence type="ECO:0000313" key="2">
    <source>
        <dbReference type="Proteomes" id="UP000011864"/>
    </source>
</evidence>